<reference evidence="2 3" key="1">
    <citation type="journal article" date="2018" name="PLoS Genet.">
        <title>Population sequencing reveals clonal diversity and ancestral inbreeding in the grapevine cultivar Chardonnay.</title>
        <authorList>
            <person name="Roach M.J."/>
            <person name="Johnson D.L."/>
            <person name="Bohlmann J."/>
            <person name="van Vuuren H.J."/>
            <person name="Jones S.J."/>
            <person name="Pretorius I.S."/>
            <person name="Schmidt S.A."/>
            <person name="Borneman A.R."/>
        </authorList>
    </citation>
    <scope>NUCLEOTIDE SEQUENCE [LARGE SCALE GENOMIC DNA]</scope>
    <source>
        <strain evidence="3">cv. Chardonnay</strain>
        <tissue evidence="2">Leaf</tissue>
    </source>
</reference>
<evidence type="ECO:0000256" key="1">
    <source>
        <dbReference type="SAM" id="Phobius"/>
    </source>
</evidence>
<evidence type="ECO:0000313" key="2">
    <source>
        <dbReference type="EMBL" id="RVW65939.1"/>
    </source>
</evidence>
<evidence type="ECO:0000313" key="3">
    <source>
        <dbReference type="Proteomes" id="UP000288805"/>
    </source>
</evidence>
<sequence length="443" mass="50081">MASQRGSCWFGVKSKSFEILMEQVKGRWWDSLEIPSSWVEMKVVGATSWVFVATREGDSYCALCCLWSKKFKKAQSSKEHARLLVDGSGREAPPRGESKEGVQKFKAPQKVLGGEMGDGPVQIRDLGSLKDWVRYSWKGKEVQLDWWKPDVGCLRVEHCWTRILVKSNMKEDSCEELADHILIHCGKTRELWTLLLSSFGLVWVFPALVRNLLLKWKIMRLGKKRKTVWRLTPICLFSIFGRAKPKNIPRGRVVRPMFEEPPFPFSSRVVSIVFGFRFSILLNFLGDWHVVSMGKGKALKVGDEGEDLSPTSGKVESEEEKHIDEGLQASFDEPTLPTHLTMETAFAGHGGCSVWILGEKESIEEICVDPITKEWFRSLEERSLGTKDALLAKAARFEGKRDVSLGGELFPPSSLVAKARWLDDGFRILNQLVGEGCGWDRVS</sequence>
<dbReference type="Proteomes" id="UP000288805">
    <property type="component" value="Unassembled WGS sequence"/>
</dbReference>
<keyword evidence="1" id="KW-0472">Membrane</keyword>
<evidence type="ECO:0008006" key="4">
    <source>
        <dbReference type="Google" id="ProtNLM"/>
    </source>
</evidence>
<keyword evidence="1" id="KW-1133">Transmembrane helix</keyword>
<proteinExistence type="predicted"/>
<dbReference type="EMBL" id="QGNW01000684">
    <property type="protein sequence ID" value="RVW65939.1"/>
    <property type="molecule type" value="Genomic_DNA"/>
</dbReference>
<keyword evidence="1" id="KW-0812">Transmembrane</keyword>
<protein>
    <recommendedName>
        <fullName evidence="4">DUF4283 domain-containing protein</fullName>
    </recommendedName>
</protein>
<comment type="caution">
    <text evidence="2">The sequence shown here is derived from an EMBL/GenBank/DDBJ whole genome shotgun (WGS) entry which is preliminary data.</text>
</comment>
<gene>
    <name evidence="2" type="ORF">CK203_007234</name>
</gene>
<accession>A0A438G142</accession>
<dbReference type="AlphaFoldDB" id="A0A438G142"/>
<feature type="transmembrane region" description="Helical" evidence="1">
    <location>
        <begin position="191"/>
        <end position="208"/>
    </location>
</feature>
<organism evidence="2 3">
    <name type="scientific">Vitis vinifera</name>
    <name type="common">Grape</name>
    <dbReference type="NCBI Taxonomy" id="29760"/>
    <lineage>
        <taxon>Eukaryota</taxon>
        <taxon>Viridiplantae</taxon>
        <taxon>Streptophyta</taxon>
        <taxon>Embryophyta</taxon>
        <taxon>Tracheophyta</taxon>
        <taxon>Spermatophyta</taxon>
        <taxon>Magnoliopsida</taxon>
        <taxon>eudicotyledons</taxon>
        <taxon>Gunneridae</taxon>
        <taxon>Pentapetalae</taxon>
        <taxon>rosids</taxon>
        <taxon>Vitales</taxon>
        <taxon>Vitaceae</taxon>
        <taxon>Viteae</taxon>
        <taxon>Vitis</taxon>
    </lineage>
</organism>
<name>A0A438G142_VITVI</name>